<sequence>MPGGQERNQKMLDKLTRYIGDSIHQAGLYQVVSQNQVNRAVEDAHLGTDIRNCNLCEYDLARQVEGEKVMTGWIYKMSILVLTMHIEIKNVTDERILISKAYDFRGDNEKAWLRAAQYMIRDLRGMMAE</sequence>
<proteinExistence type="predicted"/>
<dbReference type="InterPro" id="IPR021698">
    <property type="entry name" value="DUF3280"/>
</dbReference>
<evidence type="ECO:0000313" key="2">
    <source>
        <dbReference type="Proteomes" id="UP000886667"/>
    </source>
</evidence>
<dbReference type="Pfam" id="PF11684">
    <property type="entry name" value="DUF3280"/>
    <property type="match status" value="1"/>
</dbReference>
<gene>
    <name evidence="1" type="ORF">JAZ07_21540</name>
</gene>
<name>A0A9E4T5V3_9GAMM</name>
<protein>
    <submittedName>
        <fullName evidence="1">DUF3280 domain-containing protein</fullName>
    </submittedName>
</protein>
<organism evidence="1 2">
    <name type="scientific">Candidatus Thiodiazotropha taylori</name>
    <dbReference type="NCBI Taxonomy" id="2792791"/>
    <lineage>
        <taxon>Bacteria</taxon>
        <taxon>Pseudomonadati</taxon>
        <taxon>Pseudomonadota</taxon>
        <taxon>Gammaproteobacteria</taxon>
        <taxon>Chromatiales</taxon>
        <taxon>Sedimenticolaceae</taxon>
        <taxon>Candidatus Thiodiazotropha</taxon>
    </lineage>
</organism>
<evidence type="ECO:0000313" key="1">
    <source>
        <dbReference type="EMBL" id="MCG7948930.1"/>
    </source>
</evidence>
<dbReference type="EMBL" id="JAEPCM010000819">
    <property type="protein sequence ID" value="MCG7948930.1"/>
    <property type="molecule type" value="Genomic_DNA"/>
</dbReference>
<dbReference type="AlphaFoldDB" id="A0A9E4T5V3"/>
<comment type="caution">
    <text evidence="1">The sequence shown here is derived from an EMBL/GenBank/DDBJ whole genome shotgun (WGS) entry which is preliminary data.</text>
</comment>
<accession>A0A9E4T5V3</accession>
<reference evidence="1" key="1">
    <citation type="journal article" date="2021" name="Proc. Natl. Acad. Sci. U.S.A.">
        <title>Global biogeography of chemosynthetic symbionts reveals both localized and globally distributed symbiont groups. .</title>
        <authorList>
            <person name="Osvatic J.T."/>
            <person name="Wilkins L.G.E."/>
            <person name="Leibrecht L."/>
            <person name="Leray M."/>
            <person name="Zauner S."/>
            <person name="Polzin J."/>
            <person name="Camacho Y."/>
            <person name="Gros O."/>
            <person name="van Gils J.A."/>
            <person name="Eisen J.A."/>
            <person name="Petersen J.M."/>
            <person name="Yuen B."/>
        </authorList>
    </citation>
    <scope>NUCLEOTIDE SEQUENCE</scope>
    <source>
        <strain evidence="1">MAGclacostrist064TRANS</strain>
    </source>
</reference>
<dbReference type="Proteomes" id="UP000886667">
    <property type="component" value="Unassembled WGS sequence"/>
</dbReference>